<dbReference type="OrthoDB" id="396512at2"/>
<dbReference type="InterPro" id="IPR029044">
    <property type="entry name" value="Nucleotide-diphossugar_trans"/>
</dbReference>
<dbReference type="Pfam" id="PF00535">
    <property type="entry name" value="Glycos_transf_2"/>
    <property type="match status" value="1"/>
</dbReference>
<dbReference type="InterPro" id="IPR001173">
    <property type="entry name" value="Glyco_trans_2-like"/>
</dbReference>
<reference evidence="3" key="1">
    <citation type="submission" date="2018-01" db="EMBL/GenBank/DDBJ databases">
        <title>Draft Genome Sequence of the Radioresistant Bacterium Deinococcus aerius TR0125, Isolated from the Higher Atmosphere above Japan.</title>
        <authorList>
            <person name="Satoh K."/>
            <person name="Arai H."/>
            <person name="Sanzen T."/>
            <person name="Kawaguchi Y."/>
            <person name="Hayashi H."/>
            <person name="Yokobori S."/>
            <person name="Yamagishi A."/>
            <person name="Oono Y."/>
            <person name="Narumi I."/>
        </authorList>
    </citation>
    <scope>NUCLEOTIDE SEQUENCE [LARGE SCALE GENOMIC DNA]</scope>
    <source>
        <strain evidence="3">TR0125</strain>
    </source>
</reference>
<gene>
    <name evidence="2" type="ORF">DAERI_220005</name>
</gene>
<protein>
    <submittedName>
        <fullName evidence="2">Glycosyl transferase, family 2</fullName>
    </submittedName>
</protein>
<dbReference type="PANTHER" id="PTHR43685:SF2">
    <property type="entry name" value="GLYCOSYLTRANSFERASE 2-LIKE DOMAIN-CONTAINING PROTEIN"/>
    <property type="match status" value="1"/>
</dbReference>
<dbReference type="Gene3D" id="3.40.50.2000">
    <property type="entry name" value="Glycogen Phosphorylase B"/>
    <property type="match status" value="1"/>
</dbReference>
<sequence length="649" mass="73163">MPRAEPPAPRVSVLMPTFKQAAFLPRALESLLAQTLTDWELIVLDDGSPDETTDVLAPYLADPRVRLIRFERNRGLGHALNVATREARGPYLAYLPSDDVYYPDHLGTLADLLDARPEVDLAYGGVRWAYWNYGPTLRGEEAVGREAEVIASPPAAKRGERVPSGNPLALVQVMHRRQDAVRWVPREAEVSDRLELNFWRGLLDHGARFAYAGELTCEWVDHPDQRHKIIAGFVGGLSRYRAHYGVGEDVWLNFQPSRGMRTDERERYGPFAAPRPRPARDGLHVLLVGSLGFNPERITALEALGHRLSALWLPKTETWDSAGPFPFGHIETLPLGDAWRERVWAARPDVIYALLNWQDLAFIHQILSALPDIPAVFHFKEGPFICLEHGLWPTLVEVLERADGHVFISPENRDWFRLATGGRLGDKPTLLLDGDLPSRVWMTDEWAPKLSGRDGQIHTVCAGRPIGLVPWEEIAAAGIHVHFYGAQFHEWFPNWSREGLETGHMHLHPTVTPAGWVRELSQYDAGWVQIFDSRNGGDLRRANWDDLNLPARLGTYAAAGLPWIMRDNRHSLVAMQTLAQRHDFGLFFRDFADAAAQLRDRPRLAQLTANARAAREDFAFETHAPALIALFRQVILRRQQDAGVPLPSD</sequence>
<proteinExistence type="predicted"/>
<dbReference type="SUPFAM" id="SSF53448">
    <property type="entry name" value="Nucleotide-diphospho-sugar transferases"/>
    <property type="match status" value="1"/>
</dbReference>
<evidence type="ECO:0000259" key="1">
    <source>
        <dbReference type="Pfam" id="PF00535"/>
    </source>
</evidence>
<feature type="domain" description="Glycosyltransferase 2-like" evidence="1">
    <location>
        <begin position="12"/>
        <end position="138"/>
    </location>
</feature>
<keyword evidence="2" id="KW-0808">Transferase</keyword>
<dbReference type="GO" id="GO:0016740">
    <property type="term" value="F:transferase activity"/>
    <property type="evidence" value="ECO:0007669"/>
    <property type="project" value="UniProtKB-KW"/>
</dbReference>
<organism evidence="2 3">
    <name type="scientific">Deinococcus aerius</name>
    <dbReference type="NCBI Taxonomy" id="200253"/>
    <lineage>
        <taxon>Bacteria</taxon>
        <taxon>Thermotogati</taxon>
        <taxon>Deinococcota</taxon>
        <taxon>Deinococci</taxon>
        <taxon>Deinococcales</taxon>
        <taxon>Deinococcaceae</taxon>
        <taxon>Deinococcus</taxon>
    </lineage>
</organism>
<dbReference type="AlphaFoldDB" id="A0A2I9D0L2"/>
<name>A0A2I9D0L2_9DEIO</name>
<comment type="caution">
    <text evidence="2">The sequence shown here is derived from an EMBL/GenBank/DDBJ whole genome shotgun (WGS) entry which is preliminary data.</text>
</comment>
<dbReference type="InterPro" id="IPR050834">
    <property type="entry name" value="Glycosyltransf_2"/>
</dbReference>
<dbReference type="Proteomes" id="UP000236569">
    <property type="component" value="Unassembled WGS sequence"/>
</dbReference>
<dbReference type="PANTHER" id="PTHR43685">
    <property type="entry name" value="GLYCOSYLTRANSFERASE"/>
    <property type="match status" value="1"/>
</dbReference>
<dbReference type="Gene3D" id="3.90.550.10">
    <property type="entry name" value="Spore Coat Polysaccharide Biosynthesis Protein SpsA, Chain A"/>
    <property type="match status" value="1"/>
</dbReference>
<keyword evidence="3" id="KW-1185">Reference proteome</keyword>
<dbReference type="RefSeq" id="WP_103131346.1">
    <property type="nucleotide sequence ID" value="NZ_BFAG01000022.1"/>
</dbReference>
<dbReference type="CDD" id="cd00761">
    <property type="entry name" value="Glyco_tranf_GTA_type"/>
    <property type="match status" value="1"/>
</dbReference>
<dbReference type="EMBL" id="BFAG01000022">
    <property type="protein sequence ID" value="GBF08062.1"/>
    <property type="molecule type" value="Genomic_DNA"/>
</dbReference>
<evidence type="ECO:0000313" key="2">
    <source>
        <dbReference type="EMBL" id="GBF08062.1"/>
    </source>
</evidence>
<accession>A0A2I9D0L2</accession>
<evidence type="ECO:0000313" key="3">
    <source>
        <dbReference type="Proteomes" id="UP000236569"/>
    </source>
</evidence>